<feature type="non-terminal residue" evidence="1">
    <location>
        <position position="1"/>
    </location>
</feature>
<dbReference type="AlphaFoldDB" id="A0A6M0ST97"/>
<proteinExistence type="predicted"/>
<dbReference type="EMBL" id="SGKU01000097">
    <property type="protein sequence ID" value="NFA44540.1"/>
    <property type="molecule type" value="Genomic_DNA"/>
</dbReference>
<evidence type="ECO:0000313" key="2">
    <source>
        <dbReference type="Proteomes" id="UP000472355"/>
    </source>
</evidence>
<evidence type="ECO:0000313" key="1">
    <source>
        <dbReference type="EMBL" id="NFA44540.1"/>
    </source>
</evidence>
<organism evidence="1 2">
    <name type="scientific">Clostridium botulinum</name>
    <dbReference type="NCBI Taxonomy" id="1491"/>
    <lineage>
        <taxon>Bacteria</taxon>
        <taxon>Bacillati</taxon>
        <taxon>Bacillota</taxon>
        <taxon>Clostridia</taxon>
        <taxon>Eubacteriales</taxon>
        <taxon>Clostridiaceae</taxon>
        <taxon>Clostridium</taxon>
    </lineage>
</organism>
<comment type="caution">
    <text evidence="1">The sequence shown here is derived from an EMBL/GenBank/DDBJ whole genome shotgun (WGS) entry which is preliminary data.</text>
</comment>
<protein>
    <submittedName>
        <fullName evidence="1">Uncharacterized protein</fullName>
    </submittedName>
</protein>
<accession>A0A6M0ST97</accession>
<reference evidence="1 2" key="1">
    <citation type="submission" date="2019-02" db="EMBL/GenBank/DDBJ databases">
        <title>Genome sequencing of Clostridium botulinum clinical isolates.</title>
        <authorList>
            <person name="Brunt J."/>
            <person name="Van Vliet A.H.M."/>
            <person name="Stringer S.C."/>
            <person name="Grant K.A."/>
            <person name="Carter A.C."/>
            <person name="Peck M.W."/>
        </authorList>
    </citation>
    <scope>NUCLEOTIDE SEQUENCE [LARGE SCALE GENOMIC DNA]</scope>
    <source>
        <strain evidence="1 2">H113700579</strain>
    </source>
</reference>
<gene>
    <name evidence="1" type="ORF">EXM65_18795</name>
</gene>
<dbReference type="Proteomes" id="UP000472355">
    <property type="component" value="Unassembled WGS sequence"/>
</dbReference>
<sequence length="139" mass="15613">EISNATPGIGSEVDLQTGRIQSSYDKLKIGLSGFFKWLFGQNDEADNKAKSLNINGYVAKDHPSPHYNGLNYVPYDGYSATLHKGERVLTAKENKEYIQGNNTSSNGLTLKIENFNNNRNTDVKQLMQEAEFYRKTCTI</sequence>
<name>A0A6M0ST97_CLOBO</name>